<gene>
    <name evidence="1" type="ORF">SAMN04487992_10316</name>
</gene>
<dbReference type="Proteomes" id="UP000182114">
    <property type="component" value="Unassembled WGS sequence"/>
</dbReference>
<reference evidence="2" key="1">
    <citation type="submission" date="2016-10" db="EMBL/GenBank/DDBJ databases">
        <authorList>
            <person name="Varghese N."/>
            <person name="Submissions S."/>
        </authorList>
    </citation>
    <scope>NUCLEOTIDE SEQUENCE [LARGE SCALE GENOMIC DNA]</scope>
    <source>
        <strain evidence="2">DSM 24729</strain>
    </source>
</reference>
<dbReference type="eggNOG" id="ENOG5031KYR">
    <property type="taxonomic scope" value="Bacteria"/>
</dbReference>
<dbReference type="RefSeq" id="WP_074537715.1">
    <property type="nucleotide sequence ID" value="NZ_FNBD01000003.1"/>
</dbReference>
<dbReference type="Pfam" id="PF12099">
    <property type="entry name" value="DUF3575"/>
    <property type="match status" value="1"/>
</dbReference>
<protein>
    <submittedName>
        <fullName evidence="1">Uncharacterized protein</fullName>
    </submittedName>
</protein>
<sequence>MKKILVALLVLSSGLVSAQAYRTYNQNHELKFNIGLFLASTTVEGSYEYYLNEDTSIGGTLYFDNTPLNYNGNFGIGPNFRAYFGYAPRSGFFAEAFGLYYSGEIDDPEFTGSTLNHRYNTTAIGIGIGHKFATRSQKFTLEFNAGLGRNVNPQEYQNTFMYRAGLSIGFRF</sequence>
<dbReference type="EMBL" id="FNBD01000003">
    <property type="protein sequence ID" value="SDE70757.1"/>
    <property type="molecule type" value="Genomic_DNA"/>
</dbReference>
<keyword evidence="2" id="KW-1185">Reference proteome</keyword>
<dbReference type="InterPro" id="IPR021958">
    <property type="entry name" value="DUF3575"/>
</dbReference>
<proteinExistence type="predicted"/>
<dbReference type="AlphaFoldDB" id="A0A1G7F4E7"/>
<evidence type="ECO:0000313" key="1">
    <source>
        <dbReference type="EMBL" id="SDE70757.1"/>
    </source>
</evidence>
<name>A0A1G7F4E7_9FLAO</name>
<accession>A0A1G7F4E7</accession>
<organism evidence="1 2">
    <name type="scientific">Cellulophaga baltica</name>
    <dbReference type="NCBI Taxonomy" id="76594"/>
    <lineage>
        <taxon>Bacteria</taxon>
        <taxon>Pseudomonadati</taxon>
        <taxon>Bacteroidota</taxon>
        <taxon>Flavobacteriia</taxon>
        <taxon>Flavobacteriales</taxon>
        <taxon>Flavobacteriaceae</taxon>
        <taxon>Cellulophaga</taxon>
    </lineage>
</organism>
<evidence type="ECO:0000313" key="2">
    <source>
        <dbReference type="Proteomes" id="UP000182114"/>
    </source>
</evidence>